<sequence length="171" mass="17777">MAVLLAMMMVSMAGAATSPAPSPFTLNSRWTLDFREAGTGLSVNRATFTVVSVEQSAGTMTSFGLVGDDKAFSMVAVMNGRDGTLTVTALTPLTGTPRRVRLCAFGTGRPPLHSGLTLTVPTADLGTALNRLGRQWQATLAARPKLSPLALLRVAAGDATDGAICTVRRAL</sequence>
<evidence type="ECO:0000256" key="1">
    <source>
        <dbReference type="SAM" id="SignalP"/>
    </source>
</evidence>
<protein>
    <submittedName>
        <fullName evidence="2">Uncharacterized protein</fullName>
    </submittedName>
</protein>
<keyword evidence="1" id="KW-0732">Signal</keyword>
<dbReference type="EMBL" id="BNAJ01000001">
    <property type="protein sequence ID" value="GHF34255.1"/>
    <property type="molecule type" value="Genomic_DNA"/>
</dbReference>
<dbReference type="Proteomes" id="UP000619376">
    <property type="component" value="Unassembled WGS sequence"/>
</dbReference>
<evidence type="ECO:0000313" key="2">
    <source>
        <dbReference type="EMBL" id="GHF34255.1"/>
    </source>
</evidence>
<keyword evidence="3" id="KW-1185">Reference proteome</keyword>
<organism evidence="2 3">
    <name type="scientific">Deinococcus metalli</name>
    <dbReference type="NCBI Taxonomy" id="1141878"/>
    <lineage>
        <taxon>Bacteria</taxon>
        <taxon>Thermotogati</taxon>
        <taxon>Deinococcota</taxon>
        <taxon>Deinococci</taxon>
        <taxon>Deinococcales</taxon>
        <taxon>Deinococcaceae</taxon>
        <taxon>Deinococcus</taxon>
    </lineage>
</organism>
<name>A0ABQ3JIL0_9DEIO</name>
<comment type="caution">
    <text evidence="2">The sequence shown here is derived from an EMBL/GenBank/DDBJ whole genome shotgun (WGS) entry which is preliminary data.</text>
</comment>
<reference evidence="3" key="1">
    <citation type="journal article" date="2019" name="Int. J. Syst. Evol. Microbiol.">
        <title>The Global Catalogue of Microorganisms (GCM) 10K type strain sequencing project: providing services to taxonomists for standard genome sequencing and annotation.</title>
        <authorList>
            <consortium name="The Broad Institute Genomics Platform"/>
            <consortium name="The Broad Institute Genome Sequencing Center for Infectious Disease"/>
            <person name="Wu L."/>
            <person name="Ma J."/>
        </authorList>
    </citation>
    <scope>NUCLEOTIDE SEQUENCE [LARGE SCALE GENOMIC DNA]</scope>
    <source>
        <strain evidence="3">CGMCC 1.18437</strain>
    </source>
</reference>
<accession>A0ABQ3JIL0</accession>
<gene>
    <name evidence="2" type="ORF">GCM10017781_08850</name>
</gene>
<feature type="chain" id="PRO_5045790226" evidence="1">
    <location>
        <begin position="16"/>
        <end position="171"/>
    </location>
</feature>
<feature type="signal peptide" evidence="1">
    <location>
        <begin position="1"/>
        <end position="15"/>
    </location>
</feature>
<evidence type="ECO:0000313" key="3">
    <source>
        <dbReference type="Proteomes" id="UP000619376"/>
    </source>
</evidence>
<proteinExistence type="predicted"/>